<proteinExistence type="predicted"/>
<comment type="caution">
    <text evidence="2">The sequence shown here is derived from an EMBL/GenBank/DDBJ whole genome shotgun (WGS) entry which is preliminary data.</text>
</comment>
<keyword evidence="1" id="KW-0732">Signal</keyword>
<dbReference type="Proteomes" id="UP000619479">
    <property type="component" value="Unassembled WGS sequence"/>
</dbReference>
<dbReference type="AlphaFoldDB" id="A0A919IQG2"/>
<evidence type="ECO:0000313" key="2">
    <source>
        <dbReference type="EMBL" id="GID69879.1"/>
    </source>
</evidence>
<dbReference type="RefSeq" id="WP_203752872.1">
    <property type="nucleotide sequence ID" value="NZ_BAAAUC010000024.1"/>
</dbReference>
<dbReference type="EMBL" id="BOMH01000068">
    <property type="protein sequence ID" value="GID69879.1"/>
    <property type="molecule type" value="Genomic_DNA"/>
</dbReference>
<evidence type="ECO:0000256" key="1">
    <source>
        <dbReference type="SAM" id="SignalP"/>
    </source>
</evidence>
<feature type="chain" id="PRO_5037128038" evidence="1">
    <location>
        <begin position="33"/>
        <end position="120"/>
    </location>
</feature>
<gene>
    <name evidence="2" type="ORF">Acy02nite_77600</name>
</gene>
<name>A0A919IQG2_9ACTN</name>
<feature type="signal peptide" evidence="1">
    <location>
        <begin position="1"/>
        <end position="32"/>
    </location>
</feature>
<evidence type="ECO:0000313" key="3">
    <source>
        <dbReference type="Proteomes" id="UP000619479"/>
    </source>
</evidence>
<reference evidence="2" key="1">
    <citation type="submission" date="2021-01" db="EMBL/GenBank/DDBJ databases">
        <title>Whole genome shotgun sequence of Actinoplanes cyaneus NBRC 14990.</title>
        <authorList>
            <person name="Komaki H."/>
            <person name="Tamura T."/>
        </authorList>
    </citation>
    <scope>NUCLEOTIDE SEQUENCE</scope>
    <source>
        <strain evidence="2">NBRC 14990</strain>
    </source>
</reference>
<organism evidence="2 3">
    <name type="scientific">Actinoplanes cyaneus</name>
    <dbReference type="NCBI Taxonomy" id="52696"/>
    <lineage>
        <taxon>Bacteria</taxon>
        <taxon>Bacillati</taxon>
        <taxon>Actinomycetota</taxon>
        <taxon>Actinomycetes</taxon>
        <taxon>Micromonosporales</taxon>
        <taxon>Micromonosporaceae</taxon>
        <taxon>Actinoplanes</taxon>
    </lineage>
</organism>
<protein>
    <submittedName>
        <fullName evidence="2">Uncharacterized protein</fullName>
    </submittedName>
</protein>
<sequence length="120" mass="12412">MKTRKWSAVLGGALVVGSLGLVQGLSAASAMAADAGAVTISAHVAQVGGKEYQQGYRDGIKDGGEAGEAACKKVNDDAGLSLHSGQGFANDQAQQEADYQRGYDVGYQKAYDKAFETFCS</sequence>
<accession>A0A919IQG2</accession>
<keyword evidence="3" id="KW-1185">Reference proteome</keyword>